<dbReference type="SMART" id="SM00753">
    <property type="entry name" value="PAM"/>
    <property type="match status" value="1"/>
</dbReference>
<evidence type="ECO:0000313" key="5">
    <source>
        <dbReference type="Proteomes" id="UP001152747"/>
    </source>
</evidence>
<comment type="similarity">
    <text evidence="1">Belongs to the proteasome subunit S9 family.</text>
</comment>
<feature type="domain" description="PCI" evidence="3">
    <location>
        <begin position="208"/>
        <end position="377"/>
    </location>
</feature>
<organism evidence="4 5">
    <name type="scientific">Caenorhabditis angaria</name>
    <dbReference type="NCBI Taxonomy" id="860376"/>
    <lineage>
        <taxon>Eukaryota</taxon>
        <taxon>Metazoa</taxon>
        <taxon>Ecdysozoa</taxon>
        <taxon>Nematoda</taxon>
        <taxon>Chromadorea</taxon>
        <taxon>Rhabditida</taxon>
        <taxon>Rhabditina</taxon>
        <taxon>Rhabditomorpha</taxon>
        <taxon>Rhabditoidea</taxon>
        <taxon>Rhabditidae</taxon>
        <taxon>Peloderinae</taxon>
        <taxon>Caenorhabditis</taxon>
    </lineage>
</organism>
<dbReference type="SMART" id="SM00088">
    <property type="entry name" value="PINT"/>
    <property type="match status" value="1"/>
</dbReference>
<dbReference type="Pfam" id="PF01399">
    <property type="entry name" value="PCI"/>
    <property type="match status" value="1"/>
</dbReference>
<dbReference type="SUPFAM" id="SSF46785">
    <property type="entry name" value="Winged helix' DNA-binding domain"/>
    <property type="match status" value="1"/>
</dbReference>
<protein>
    <recommendedName>
        <fullName evidence="3">PCI domain-containing protein</fullName>
    </recommendedName>
</protein>
<keyword evidence="2" id="KW-0647">Proteasome</keyword>
<dbReference type="InterPro" id="IPR036390">
    <property type="entry name" value="WH_DNA-bd_sf"/>
</dbReference>
<dbReference type="GO" id="GO:0000502">
    <property type="term" value="C:proteasome complex"/>
    <property type="evidence" value="ECO:0007669"/>
    <property type="project" value="UniProtKB-KW"/>
</dbReference>
<dbReference type="Pfam" id="PF18055">
    <property type="entry name" value="RPN6_N"/>
    <property type="match status" value="1"/>
</dbReference>
<accession>A0A9P1MZM3</accession>
<dbReference type="EMBL" id="CANHGI010000003">
    <property type="protein sequence ID" value="CAI5444608.1"/>
    <property type="molecule type" value="Genomic_DNA"/>
</dbReference>
<evidence type="ECO:0000313" key="4">
    <source>
        <dbReference type="EMBL" id="CAI5444608.1"/>
    </source>
</evidence>
<reference evidence="4" key="1">
    <citation type="submission" date="2022-11" db="EMBL/GenBank/DDBJ databases">
        <authorList>
            <person name="Kikuchi T."/>
        </authorList>
    </citation>
    <scope>NUCLEOTIDE SEQUENCE</scope>
    <source>
        <strain evidence="4">PS1010</strain>
    </source>
</reference>
<dbReference type="InterPro" id="IPR000717">
    <property type="entry name" value="PCI_dom"/>
</dbReference>
<dbReference type="AlphaFoldDB" id="A0A9P1MZM3"/>
<dbReference type="InterPro" id="IPR050871">
    <property type="entry name" value="26S_Proteasome/COP9_Components"/>
</dbReference>
<keyword evidence="5" id="KW-1185">Reference proteome</keyword>
<comment type="caution">
    <text evidence="4">The sequence shown here is derived from an EMBL/GenBank/DDBJ whole genome shotgun (WGS) entry which is preliminary data.</text>
</comment>
<sequence>MAANALTLKFVQNEVSQQDQKSEEASIKRCEDLIISYAKKLAAENDSIGIQTLMTSIKSFYEVLGKARASKLIRELVELCLSIDQGKAEKIKVLTDCIEWATSNHREFLRRNMQARLVRLYNEVGEYTEAQKLAHTLISELKKLEDRELLMEVALEESKSSFYLKNFAKAKCSLVLAKTSANAAYVTPQLQAAIDLQSGILYSAEEKDFKTSYSYFYEAFEGFNQMNDKKNSMKSLKYMILCKIMLNETEQIEGMMATKEFQSVKGKPIEAIRAMADAFKKRCLKSFQEALTKYKEELVGDRVVSVHSISLEENMLQKEISRVVEPYSEIELSFVARKIGMTEPPIERAIAKMILDRKLLGCIDQRSGTVIIYPPATSNRPFIRAMTTIKEITKSVDASYQKANKNLK</sequence>
<dbReference type="OrthoDB" id="1418352at2759"/>
<dbReference type="PANTHER" id="PTHR10678">
    <property type="entry name" value="26S PROTEASOME NON-ATPASE REGULATORY SUBUNIT 11/COP9 SIGNALOSOME COMPLEX SUBUNIT 2"/>
    <property type="match status" value="1"/>
</dbReference>
<proteinExistence type="inferred from homology"/>
<dbReference type="InterPro" id="IPR040773">
    <property type="entry name" value="Rpn6_N"/>
</dbReference>
<evidence type="ECO:0000259" key="3">
    <source>
        <dbReference type="PROSITE" id="PS50250"/>
    </source>
</evidence>
<dbReference type="PROSITE" id="PS50250">
    <property type="entry name" value="PCI"/>
    <property type="match status" value="1"/>
</dbReference>
<dbReference type="Proteomes" id="UP001152747">
    <property type="component" value="Unassembled WGS sequence"/>
</dbReference>
<evidence type="ECO:0000256" key="2">
    <source>
        <dbReference type="ARBA" id="ARBA00022942"/>
    </source>
</evidence>
<gene>
    <name evidence="4" type="ORF">CAMP_LOCUS7245</name>
</gene>
<evidence type="ECO:0000256" key="1">
    <source>
        <dbReference type="ARBA" id="ARBA00007454"/>
    </source>
</evidence>
<dbReference type="Gene3D" id="1.25.40.570">
    <property type="match status" value="1"/>
</dbReference>
<name>A0A9P1MZM3_9PELO</name>